<dbReference type="RefSeq" id="WP_340524115.1">
    <property type="nucleotide sequence ID" value="NZ_JBBLXS010000192.1"/>
</dbReference>
<protein>
    <submittedName>
        <fullName evidence="2">PIN domain-containing protein</fullName>
    </submittedName>
</protein>
<accession>A0ABU8YPB5</accession>
<evidence type="ECO:0000259" key="1">
    <source>
        <dbReference type="Pfam" id="PF16289"/>
    </source>
</evidence>
<dbReference type="EMBL" id="JBBLXS010000192">
    <property type="protein sequence ID" value="MEK0186208.1"/>
    <property type="molecule type" value="Genomic_DNA"/>
</dbReference>
<dbReference type="InterPro" id="IPR032557">
    <property type="entry name" value="DUF4935"/>
</dbReference>
<dbReference type="Proteomes" id="UP001384579">
    <property type="component" value="Unassembled WGS sequence"/>
</dbReference>
<dbReference type="Pfam" id="PF16289">
    <property type="entry name" value="PIN_12"/>
    <property type="match status" value="1"/>
</dbReference>
<keyword evidence="3" id="KW-1185">Reference proteome</keyword>
<evidence type="ECO:0000313" key="2">
    <source>
        <dbReference type="EMBL" id="MEK0186208.1"/>
    </source>
</evidence>
<feature type="domain" description="DUF4935" evidence="1">
    <location>
        <begin position="4"/>
        <end position="169"/>
    </location>
</feature>
<proteinExistence type="predicted"/>
<reference evidence="2 3" key="1">
    <citation type="journal article" date="2020" name="Harmful Algae">
        <title>Molecular and morphological characterization of a novel dihydroanatoxin-a producing Microcoleus species (cyanobacteria) from the Russian River, California, USA.</title>
        <authorList>
            <person name="Conklin K.Y."/>
            <person name="Stancheva R."/>
            <person name="Otten T.G."/>
            <person name="Fadness R."/>
            <person name="Boyer G.L."/>
            <person name="Read B."/>
            <person name="Zhang X."/>
            <person name="Sheath R.G."/>
        </authorList>
    </citation>
    <scope>NUCLEOTIDE SEQUENCE [LARGE SCALE GENOMIC DNA]</scope>
    <source>
        <strain evidence="2 3">PTRS2</strain>
    </source>
</reference>
<evidence type="ECO:0000313" key="3">
    <source>
        <dbReference type="Proteomes" id="UP001384579"/>
    </source>
</evidence>
<sequence length="201" mass="22781">MAILYIETNFLMSIATGRDPDANNLLLSVPTSVNIAIPDICCMEALSALEDEIKRRNRFFGEMQKQISQLKRDQTSPSAQSLVFHLEEALTENEGLLNDINVRLFNALDLLVTKVEMIQLTAQILRENLNSNFIEEDPTDNLILNCILNHAHLQPNQVKVFLSNNTKEFGLPSVQNALREVGITKYFSRTEDFLGWLQSQS</sequence>
<comment type="caution">
    <text evidence="2">The sequence shown here is derived from an EMBL/GenBank/DDBJ whole genome shotgun (WGS) entry which is preliminary data.</text>
</comment>
<name>A0ABU8YPB5_9CYAN</name>
<gene>
    <name evidence="2" type="ORF">WMG39_15315</name>
</gene>
<organism evidence="2 3">
    <name type="scientific">Microcoleus anatoxicus PTRS2</name>
    <dbReference type="NCBI Taxonomy" id="2705321"/>
    <lineage>
        <taxon>Bacteria</taxon>
        <taxon>Bacillati</taxon>
        <taxon>Cyanobacteriota</taxon>
        <taxon>Cyanophyceae</taxon>
        <taxon>Oscillatoriophycideae</taxon>
        <taxon>Oscillatoriales</taxon>
        <taxon>Microcoleaceae</taxon>
        <taxon>Microcoleus</taxon>
        <taxon>Microcoleus anatoxicus</taxon>
    </lineage>
</organism>